<keyword evidence="2" id="KW-0946">Virion</keyword>
<organism evidence="2">
    <name type="scientific">Apis Nora virus</name>
    <dbReference type="NCBI Taxonomy" id="1983571"/>
    <lineage>
        <taxon>Viruses</taxon>
        <taxon>Riboviria</taxon>
    </lineage>
</organism>
<proteinExistence type="predicted"/>
<keyword evidence="1" id="KW-0175">Coiled coil</keyword>
<sequence>MALKEEIFDQNTTLFAVLDENEVTELAAISGSVNRLETQLDEYKLQLDGLARLVDQYQARNESQFVDLNTQIVTLNSDVSILTTRVSSLANTVSSLQTTVEDLDETTTTRFSTLNQQVDNLAVDVSSIQTVQNNQTVKVENLNNAVAENAADVANLEAQVNTFEARIADLETMGTTLARLNFRCSTGPMITSGTVYVWQYQYGRLSTFEYTGVNPMMIGYGYTVNMSGWLNGQYDISVETYDPNVNNAMELPLLYSIPVASGTIYRFRYGASQFVFAAYIYQYEGR</sequence>
<evidence type="ECO:0000313" key="2">
    <source>
        <dbReference type="EMBL" id="ARO50051.1"/>
    </source>
</evidence>
<dbReference type="Gene3D" id="1.10.287.1490">
    <property type="match status" value="1"/>
</dbReference>
<feature type="coiled-coil region" evidence="1">
    <location>
        <begin position="26"/>
        <end position="60"/>
    </location>
</feature>
<dbReference type="GO" id="GO:0019031">
    <property type="term" value="C:viral envelope"/>
    <property type="evidence" value="ECO:0007669"/>
    <property type="project" value="UniProtKB-KW"/>
</dbReference>
<evidence type="ECO:0000256" key="1">
    <source>
        <dbReference type="SAM" id="Coils"/>
    </source>
</evidence>
<dbReference type="EMBL" id="KY354240">
    <property type="protein sequence ID" value="ARO50051.1"/>
    <property type="molecule type" value="Genomic_RNA"/>
</dbReference>
<reference evidence="2" key="1">
    <citation type="journal article" date="2017" name="J. Virol.">
        <title>A Diverse Range of Novel RNA Viruses in Geographically Distinct Honey Bee Populations.</title>
        <authorList>
            <person name="Remnant E.J."/>
            <person name="Mang S."/>
            <person name="Gabriele B."/>
            <person name="Blacquiere T."/>
            <person name="Holmes E.C."/>
            <person name="Beekman M."/>
            <person name="Ashe A."/>
        </authorList>
    </citation>
    <scope>NUCLEOTIDE SEQUENCE</scope>
    <source>
        <strain evidence="2">RI-11</strain>
    </source>
</reference>
<accession>A0A1W6R6I2</accession>
<feature type="coiled-coil region" evidence="1">
    <location>
        <begin position="139"/>
        <end position="173"/>
    </location>
</feature>
<keyword evidence="2" id="KW-0261">Viral envelope protein</keyword>
<protein>
    <submittedName>
        <fullName evidence="2">Envelope protein</fullName>
    </submittedName>
</protein>
<name>A0A1W6R6I2_9VIRU</name>